<proteinExistence type="predicted"/>
<evidence type="ECO:0000313" key="2">
    <source>
        <dbReference type="Proteomes" id="UP000192578"/>
    </source>
</evidence>
<reference evidence="2" key="1">
    <citation type="submission" date="2017-01" db="EMBL/GenBank/DDBJ databases">
        <title>Comparative genomics of anhydrobiosis in the tardigrade Hypsibius dujardini.</title>
        <authorList>
            <person name="Yoshida Y."/>
            <person name="Koutsovoulos G."/>
            <person name="Laetsch D."/>
            <person name="Stevens L."/>
            <person name="Kumar S."/>
            <person name="Horikawa D."/>
            <person name="Ishino K."/>
            <person name="Komine S."/>
            <person name="Tomita M."/>
            <person name="Blaxter M."/>
            <person name="Arakawa K."/>
        </authorList>
    </citation>
    <scope>NUCLEOTIDE SEQUENCE [LARGE SCALE GENOMIC DNA]</scope>
    <source>
        <strain evidence="2">Z151</strain>
    </source>
</reference>
<protein>
    <submittedName>
        <fullName evidence="1">Uncharacterized protein</fullName>
    </submittedName>
</protein>
<dbReference type="EMBL" id="MTYJ01000325">
    <property type="protein sequence ID" value="OWA53492.1"/>
    <property type="molecule type" value="Genomic_DNA"/>
</dbReference>
<gene>
    <name evidence="1" type="ORF">BV898_17919</name>
</gene>
<organism evidence="1 2">
    <name type="scientific">Hypsibius exemplaris</name>
    <name type="common">Freshwater tardigrade</name>
    <dbReference type="NCBI Taxonomy" id="2072580"/>
    <lineage>
        <taxon>Eukaryota</taxon>
        <taxon>Metazoa</taxon>
        <taxon>Ecdysozoa</taxon>
        <taxon>Tardigrada</taxon>
        <taxon>Eutardigrada</taxon>
        <taxon>Parachela</taxon>
        <taxon>Hypsibioidea</taxon>
        <taxon>Hypsibiidae</taxon>
        <taxon>Hypsibius</taxon>
    </lineage>
</organism>
<dbReference type="AlphaFoldDB" id="A0A9X6NGE3"/>
<keyword evidence="2" id="KW-1185">Reference proteome</keyword>
<comment type="caution">
    <text evidence="1">The sequence shown here is derived from an EMBL/GenBank/DDBJ whole genome shotgun (WGS) entry which is preliminary data.</text>
</comment>
<sequence>MTGVVFKTVYRAGRPVPSFIKPLDMRGINRERSKFGFGIGKRWPWNWKPRYGGQVEHADVDWAKKVIQKVHNPRKQFSFY</sequence>
<evidence type="ECO:0000313" key="1">
    <source>
        <dbReference type="EMBL" id="OWA53492.1"/>
    </source>
</evidence>
<dbReference type="Proteomes" id="UP000192578">
    <property type="component" value="Unassembled WGS sequence"/>
</dbReference>
<name>A0A9X6NGE3_HYPEX</name>
<accession>A0A9X6NGE3</accession>